<proteinExistence type="predicted"/>
<name>A0A345RUG4_9PSED</name>
<gene>
    <name evidence="2" type="ORF">DLD99_21430</name>
</gene>
<protein>
    <submittedName>
        <fullName evidence="2">Uncharacterized protein</fullName>
    </submittedName>
</protein>
<dbReference type="KEGG" id="pke:DLD99_21430"/>
<evidence type="ECO:0000313" key="3">
    <source>
        <dbReference type="Proteomes" id="UP000253720"/>
    </source>
</evidence>
<evidence type="ECO:0000256" key="1">
    <source>
        <dbReference type="SAM" id="MobiDB-lite"/>
    </source>
</evidence>
<feature type="compositionally biased region" description="Basic and acidic residues" evidence="1">
    <location>
        <begin position="43"/>
        <end position="53"/>
    </location>
</feature>
<dbReference type="AlphaFoldDB" id="A0A345RUG4"/>
<dbReference type="Proteomes" id="UP000253720">
    <property type="component" value="Chromosome"/>
</dbReference>
<evidence type="ECO:0000313" key="2">
    <source>
        <dbReference type="EMBL" id="AXI62930.1"/>
    </source>
</evidence>
<dbReference type="RefSeq" id="WP_114884879.1">
    <property type="nucleotide sequence ID" value="NZ_CP029608.1"/>
</dbReference>
<keyword evidence="3" id="KW-1185">Reference proteome</keyword>
<sequence length="76" mass="8763">MKDQEKTKQPLSAADRQRLFKERQREAGFRHTSVWIHSETEEEGRQAARDGKPLKPMGTKDPLSWAAGWISEKGKQ</sequence>
<feature type="region of interest" description="Disordered" evidence="1">
    <location>
        <begin position="38"/>
        <end position="76"/>
    </location>
</feature>
<reference evidence="2 3" key="1">
    <citation type="submission" date="2018-05" db="EMBL/GenBank/DDBJ databases">
        <title>Complete genome sequence of Pseudomonas kribbensis 46-2(T).</title>
        <authorList>
            <person name="Jeong H."/>
            <person name="Lee S.-G."/>
            <person name="Rha E."/>
            <person name="Kim H."/>
        </authorList>
    </citation>
    <scope>NUCLEOTIDE SEQUENCE [LARGE SCALE GENOMIC DNA]</scope>
    <source>
        <strain evidence="2 3">46-2</strain>
    </source>
</reference>
<dbReference type="EMBL" id="CP029608">
    <property type="protein sequence ID" value="AXI62930.1"/>
    <property type="molecule type" value="Genomic_DNA"/>
</dbReference>
<organism evidence="2 3">
    <name type="scientific">Pseudomonas kribbensis</name>
    <dbReference type="NCBI Taxonomy" id="1628086"/>
    <lineage>
        <taxon>Bacteria</taxon>
        <taxon>Pseudomonadati</taxon>
        <taxon>Pseudomonadota</taxon>
        <taxon>Gammaproteobacteria</taxon>
        <taxon>Pseudomonadales</taxon>
        <taxon>Pseudomonadaceae</taxon>
        <taxon>Pseudomonas</taxon>
    </lineage>
</organism>
<accession>A0A345RUG4</accession>